<dbReference type="GeneID" id="39602025"/>
<comment type="caution">
    <text evidence="3">The sequence shown here is derived from an EMBL/GenBank/DDBJ whole genome shotgun (WGS) entry which is preliminary data.</text>
</comment>
<feature type="compositionally biased region" description="Basic residues" evidence="1">
    <location>
        <begin position="1"/>
        <end position="13"/>
    </location>
</feature>
<proteinExistence type="predicted"/>
<dbReference type="VEuPathDB" id="FungiDB:C8Q69DRAFT_505860"/>
<keyword evidence="4" id="KW-1185">Reference proteome</keyword>
<evidence type="ECO:0000313" key="4">
    <source>
        <dbReference type="Proteomes" id="UP000283841"/>
    </source>
</evidence>
<dbReference type="RefSeq" id="XP_028486630.1">
    <property type="nucleotide sequence ID" value="XM_028632748.1"/>
</dbReference>
<feature type="domain" description="VWFA" evidence="2">
    <location>
        <begin position="83"/>
        <end position="258"/>
    </location>
</feature>
<protein>
    <recommendedName>
        <fullName evidence="2">VWFA domain-containing protein</fullName>
    </recommendedName>
</protein>
<dbReference type="InterPro" id="IPR036465">
    <property type="entry name" value="vWFA_dom_sf"/>
</dbReference>
<reference evidence="3 4" key="1">
    <citation type="journal article" date="2018" name="Front. Microbiol.">
        <title>Genomic and genetic insights into a cosmopolitan fungus, Paecilomyces variotii (Eurotiales).</title>
        <authorList>
            <person name="Urquhart A.S."/>
            <person name="Mondo S.J."/>
            <person name="Makela M.R."/>
            <person name="Hane J.K."/>
            <person name="Wiebenga A."/>
            <person name="He G."/>
            <person name="Mihaltcheva S."/>
            <person name="Pangilinan J."/>
            <person name="Lipzen A."/>
            <person name="Barry K."/>
            <person name="de Vries R.P."/>
            <person name="Grigoriev I.V."/>
            <person name="Idnurm A."/>
        </authorList>
    </citation>
    <scope>NUCLEOTIDE SEQUENCE [LARGE SCALE GENOMIC DNA]</scope>
    <source>
        <strain evidence="3 4">CBS 101075</strain>
    </source>
</reference>
<evidence type="ECO:0000256" key="1">
    <source>
        <dbReference type="SAM" id="MobiDB-lite"/>
    </source>
</evidence>
<evidence type="ECO:0000313" key="3">
    <source>
        <dbReference type="EMBL" id="RWQ96985.1"/>
    </source>
</evidence>
<dbReference type="Gene3D" id="3.40.50.410">
    <property type="entry name" value="von Willebrand factor, type A domain"/>
    <property type="match status" value="1"/>
</dbReference>
<accession>A0A443HYR7</accession>
<dbReference type="InterPro" id="IPR002035">
    <property type="entry name" value="VWF_A"/>
</dbReference>
<dbReference type="EMBL" id="RCNU01000003">
    <property type="protein sequence ID" value="RWQ96985.1"/>
    <property type="molecule type" value="Genomic_DNA"/>
</dbReference>
<name>A0A443HYR7_BYSSP</name>
<dbReference type="Proteomes" id="UP000283841">
    <property type="component" value="Unassembled WGS sequence"/>
</dbReference>
<dbReference type="STRING" id="264951.A0A443HYR7"/>
<dbReference type="PROSITE" id="PS50234">
    <property type="entry name" value="VWFA"/>
    <property type="match status" value="1"/>
</dbReference>
<gene>
    <name evidence="3" type="ORF">C8Q69DRAFT_505860</name>
</gene>
<feature type="region of interest" description="Disordered" evidence="1">
    <location>
        <begin position="1"/>
        <end position="22"/>
    </location>
</feature>
<dbReference type="SUPFAM" id="SSF53300">
    <property type="entry name" value="vWA-like"/>
    <property type="match status" value="1"/>
</dbReference>
<evidence type="ECO:0000259" key="2">
    <source>
        <dbReference type="PROSITE" id="PS50234"/>
    </source>
</evidence>
<dbReference type="AlphaFoldDB" id="A0A443HYR7"/>
<organism evidence="3 4">
    <name type="scientific">Byssochlamys spectabilis</name>
    <name type="common">Paecilomyces variotii</name>
    <dbReference type="NCBI Taxonomy" id="264951"/>
    <lineage>
        <taxon>Eukaryota</taxon>
        <taxon>Fungi</taxon>
        <taxon>Dikarya</taxon>
        <taxon>Ascomycota</taxon>
        <taxon>Pezizomycotina</taxon>
        <taxon>Eurotiomycetes</taxon>
        <taxon>Eurotiomycetidae</taxon>
        <taxon>Eurotiales</taxon>
        <taxon>Thermoascaceae</taxon>
        <taxon>Paecilomyces</taxon>
    </lineage>
</organism>
<dbReference type="PANTHER" id="PTHR34706">
    <property type="entry name" value="SLR1338 PROTEIN"/>
    <property type="match status" value="1"/>
</dbReference>
<sequence>MGHRHSTSQRSRHGQVGSSENPLVARDLANRSSSTSHHGSDLWTPPPYSEVLPAGTKFPAMNHLSANNGISADSPYAFLKEFDTIFVVDDSSSMTGWRWQEAEQAISAIAPVCTQFDPDGIDIYFLNHRNARDRSHGGAYLNVKTAEGVRNIFHSVAPYGPTPYGKRLLQILQPYLGRVEKMAAATDDVGALRDPALAVRPLNIIAITDGEFTDDAESVIVDAAKRLDKCRAVPWQVGIQFFQIGNDEAARRYLEELDDELEHKVQNENIRDIVDTVPWRGDRGQSLSGEGILKVVIGAVHKKYDKRKATH</sequence>
<dbReference type="PANTHER" id="PTHR34706:SF1">
    <property type="entry name" value="VWFA DOMAIN-CONTAINING PROTEIN"/>
    <property type="match status" value="1"/>
</dbReference>